<dbReference type="Proteomes" id="UP001283361">
    <property type="component" value="Unassembled WGS sequence"/>
</dbReference>
<comment type="caution">
    <text evidence="1">The sequence shown here is derived from an EMBL/GenBank/DDBJ whole genome shotgun (WGS) entry which is preliminary data.</text>
</comment>
<reference evidence="1" key="1">
    <citation type="journal article" date="2023" name="G3 (Bethesda)">
        <title>A reference genome for the long-term kleptoplast-retaining sea slug Elysia crispata morphotype clarki.</title>
        <authorList>
            <person name="Eastman K.E."/>
            <person name="Pendleton A.L."/>
            <person name="Shaikh M.A."/>
            <person name="Suttiyut T."/>
            <person name="Ogas R."/>
            <person name="Tomko P."/>
            <person name="Gavelis G."/>
            <person name="Widhalm J.R."/>
            <person name="Wisecaver J.H."/>
        </authorList>
    </citation>
    <scope>NUCLEOTIDE SEQUENCE</scope>
    <source>
        <strain evidence="1">ECLA1</strain>
    </source>
</reference>
<dbReference type="AlphaFoldDB" id="A0AAE1AKH5"/>
<evidence type="ECO:0000313" key="1">
    <source>
        <dbReference type="EMBL" id="KAK3789560.1"/>
    </source>
</evidence>
<dbReference type="EMBL" id="JAWDGP010001656">
    <property type="protein sequence ID" value="KAK3789560.1"/>
    <property type="molecule type" value="Genomic_DNA"/>
</dbReference>
<proteinExistence type="predicted"/>
<sequence>MKSPGQCKANLVLLNSNNLPFVNVPQEKQALENRMFLFRNLKRSKILPTALKGMDATKPNPKFLRLIEPPSVQELQDLVAGIYPRSATVVDNLGIVPTFNGDWEQWSNELSDNRKVLESDMAAPEFLIDMNGTLASQPIEPSPELFTPPCPDSLLNVRVETEWPFESQPQQDEDLRADLQYFFPTLSTPDVVPPTQKEDVVQSEESRLMMDTVYEAYCAYEPDQLVSQRVPFDQVEDENPWRKYDTRWPGASTWAVDNPAPSAYHQLQWSRAKDSPVDYLELKTGAFEENVQPAPIDAWSTEDFYLDGAGFFIHNECDKTTGNDIKYILLKNGVWDIVTKTRVPPINREGKAVRSITVNAAKYLNFFPSDDVPDACTPKMLPVWLPRSFNNTQEKWSENDQDTIADLFYLICGYTQPFKARVLNISTGPIHKWTDVSDCFPDLIAEMEEEAQASAKRIIESNSGLDMVDGIVDQPIKRSQKVVKFLTKFIETAAATVAMVVTLLKIWDEIF</sequence>
<name>A0AAE1AKH5_9GAST</name>
<gene>
    <name evidence="1" type="ORF">RRG08_052173</name>
</gene>
<accession>A0AAE1AKH5</accession>
<evidence type="ECO:0000313" key="2">
    <source>
        <dbReference type="Proteomes" id="UP001283361"/>
    </source>
</evidence>
<keyword evidence="2" id="KW-1185">Reference proteome</keyword>
<protein>
    <submittedName>
        <fullName evidence="1">Uncharacterized protein</fullName>
    </submittedName>
</protein>
<organism evidence="1 2">
    <name type="scientific">Elysia crispata</name>
    <name type="common">lettuce slug</name>
    <dbReference type="NCBI Taxonomy" id="231223"/>
    <lineage>
        <taxon>Eukaryota</taxon>
        <taxon>Metazoa</taxon>
        <taxon>Spiralia</taxon>
        <taxon>Lophotrochozoa</taxon>
        <taxon>Mollusca</taxon>
        <taxon>Gastropoda</taxon>
        <taxon>Heterobranchia</taxon>
        <taxon>Euthyneura</taxon>
        <taxon>Panpulmonata</taxon>
        <taxon>Sacoglossa</taxon>
        <taxon>Placobranchoidea</taxon>
        <taxon>Plakobranchidae</taxon>
        <taxon>Elysia</taxon>
    </lineage>
</organism>